<evidence type="ECO:0008006" key="3">
    <source>
        <dbReference type="Google" id="ProtNLM"/>
    </source>
</evidence>
<dbReference type="EMBL" id="RDQH01000331">
    <property type="protein sequence ID" value="RXH99157.1"/>
    <property type="molecule type" value="Genomic_DNA"/>
</dbReference>
<evidence type="ECO:0000313" key="1">
    <source>
        <dbReference type="EMBL" id="RXH99157.1"/>
    </source>
</evidence>
<reference evidence="1 2" key="1">
    <citation type="submission" date="2018-10" db="EMBL/GenBank/DDBJ databases">
        <title>A high-quality apple genome assembly.</title>
        <authorList>
            <person name="Hu J."/>
        </authorList>
    </citation>
    <scope>NUCLEOTIDE SEQUENCE [LARGE SCALE GENOMIC DNA]</scope>
    <source>
        <strain evidence="2">cv. HFTH1</strain>
        <tissue evidence="1">Young leaf</tissue>
    </source>
</reference>
<evidence type="ECO:0000313" key="2">
    <source>
        <dbReference type="Proteomes" id="UP000290289"/>
    </source>
</evidence>
<gene>
    <name evidence="1" type="ORF">DVH24_011482</name>
</gene>
<accession>A0A498JW24</accession>
<protein>
    <recommendedName>
        <fullName evidence="3">Pentatricopeptide repeat-containing protein</fullName>
    </recommendedName>
</protein>
<dbReference type="NCBIfam" id="TIGR00756">
    <property type="entry name" value="PPR"/>
    <property type="match status" value="1"/>
</dbReference>
<comment type="caution">
    <text evidence="1">The sequence shown here is derived from an EMBL/GenBank/DDBJ whole genome shotgun (WGS) entry which is preliminary data.</text>
</comment>
<dbReference type="InterPro" id="IPR002885">
    <property type="entry name" value="PPR_rpt"/>
</dbReference>
<sequence>MPPLYITTFGLMISQLVSANRIRSAEALLDRMKEEKCSVTEDIPPCLQRLWLRSQATGPGWCKGVHKMDDFQCKPTQKSYITIRGILVEEFG</sequence>
<keyword evidence="2" id="KW-1185">Reference proteome</keyword>
<proteinExistence type="predicted"/>
<dbReference type="AlphaFoldDB" id="A0A498JW24"/>
<dbReference type="Proteomes" id="UP000290289">
    <property type="component" value="Chromosome 5"/>
</dbReference>
<organism evidence="1 2">
    <name type="scientific">Malus domestica</name>
    <name type="common">Apple</name>
    <name type="synonym">Pyrus malus</name>
    <dbReference type="NCBI Taxonomy" id="3750"/>
    <lineage>
        <taxon>Eukaryota</taxon>
        <taxon>Viridiplantae</taxon>
        <taxon>Streptophyta</taxon>
        <taxon>Embryophyta</taxon>
        <taxon>Tracheophyta</taxon>
        <taxon>Spermatophyta</taxon>
        <taxon>Magnoliopsida</taxon>
        <taxon>eudicotyledons</taxon>
        <taxon>Gunneridae</taxon>
        <taxon>Pentapetalae</taxon>
        <taxon>rosids</taxon>
        <taxon>fabids</taxon>
        <taxon>Rosales</taxon>
        <taxon>Rosaceae</taxon>
        <taxon>Amygdaloideae</taxon>
        <taxon>Maleae</taxon>
        <taxon>Malus</taxon>
    </lineage>
</organism>
<name>A0A498JW24_MALDO</name>